<reference evidence="9" key="2">
    <citation type="submission" date="2020-09" db="EMBL/GenBank/DDBJ databases">
        <authorList>
            <person name="Sun Q."/>
            <person name="Zhou Y."/>
        </authorList>
    </citation>
    <scope>NUCLEOTIDE SEQUENCE</scope>
    <source>
        <strain evidence="9">CGMCC 1.12987</strain>
    </source>
</reference>
<feature type="transmembrane region" description="Helical" evidence="7">
    <location>
        <begin position="114"/>
        <end position="138"/>
    </location>
</feature>
<feature type="transmembrane region" description="Helical" evidence="7">
    <location>
        <begin position="12"/>
        <end position="33"/>
    </location>
</feature>
<reference evidence="9" key="1">
    <citation type="journal article" date="2014" name="Int. J. Syst. Evol. Microbiol.">
        <title>Complete genome sequence of Corynebacterium casei LMG S-19264T (=DSM 44701T), isolated from a smear-ripened cheese.</title>
        <authorList>
            <consortium name="US DOE Joint Genome Institute (JGI-PGF)"/>
            <person name="Walter F."/>
            <person name="Albersmeier A."/>
            <person name="Kalinowski J."/>
            <person name="Ruckert C."/>
        </authorList>
    </citation>
    <scope>NUCLEOTIDE SEQUENCE</scope>
    <source>
        <strain evidence="9">CGMCC 1.12987</strain>
    </source>
</reference>
<evidence type="ECO:0000256" key="3">
    <source>
        <dbReference type="ARBA" id="ARBA00022475"/>
    </source>
</evidence>
<evidence type="ECO:0000256" key="2">
    <source>
        <dbReference type="ARBA" id="ARBA00022448"/>
    </source>
</evidence>
<evidence type="ECO:0000259" key="8">
    <source>
        <dbReference type="PROSITE" id="PS50928"/>
    </source>
</evidence>
<dbReference type="PANTHER" id="PTHR32243">
    <property type="entry name" value="MALTOSE TRANSPORT SYSTEM PERMEASE-RELATED"/>
    <property type="match status" value="1"/>
</dbReference>
<dbReference type="Gene3D" id="1.10.3720.10">
    <property type="entry name" value="MetI-like"/>
    <property type="match status" value="1"/>
</dbReference>
<sequence>MGIRLRYIENILAYLIIIPLLLLFLFPFLWLIITSVKEGTDAIAIPPIWDFHPTFNNYISLFRSTEGRSADFSGMLVSSVIVSVVTTILGLITGTMGAYAIARYKFKGKDFISTWTLSTLMVPAAVSLIPIFLLVGSLNLMDTYIALIIPYVAFNLPLIIWMIRGFILDVPVAIEEAAMVDGCSTFQILWKVVIPLILPGMAATSILALIQSWNEFLFALVLTRDMAKTAPIGIAEFITMYGIQWGEMTAASIVITSPIIIFTIFVRKYLVRGLTFGAVKG</sequence>
<evidence type="ECO:0000313" key="10">
    <source>
        <dbReference type="Proteomes" id="UP000644756"/>
    </source>
</evidence>
<accession>A0A917FT93</accession>
<evidence type="ECO:0000256" key="1">
    <source>
        <dbReference type="ARBA" id="ARBA00004651"/>
    </source>
</evidence>
<name>A0A917FT93_9BACL</name>
<evidence type="ECO:0000256" key="4">
    <source>
        <dbReference type="ARBA" id="ARBA00022692"/>
    </source>
</evidence>
<feature type="transmembrane region" description="Helical" evidence="7">
    <location>
        <begin position="248"/>
        <end position="266"/>
    </location>
</feature>
<keyword evidence="4 7" id="KW-0812">Transmembrane</keyword>
<dbReference type="Pfam" id="PF00528">
    <property type="entry name" value="BPD_transp_1"/>
    <property type="match status" value="1"/>
</dbReference>
<keyword evidence="3" id="KW-1003">Cell membrane</keyword>
<dbReference type="InterPro" id="IPR035906">
    <property type="entry name" value="MetI-like_sf"/>
</dbReference>
<dbReference type="GO" id="GO:0005886">
    <property type="term" value="C:plasma membrane"/>
    <property type="evidence" value="ECO:0007669"/>
    <property type="project" value="UniProtKB-SubCell"/>
</dbReference>
<dbReference type="SUPFAM" id="SSF161098">
    <property type="entry name" value="MetI-like"/>
    <property type="match status" value="1"/>
</dbReference>
<dbReference type="InterPro" id="IPR000515">
    <property type="entry name" value="MetI-like"/>
</dbReference>
<keyword evidence="6 7" id="KW-0472">Membrane</keyword>
<keyword evidence="10" id="KW-1185">Reference proteome</keyword>
<evidence type="ECO:0000313" key="9">
    <source>
        <dbReference type="EMBL" id="GGG01254.1"/>
    </source>
</evidence>
<protein>
    <submittedName>
        <fullName evidence="9">ABC transporter permease</fullName>
    </submittedName>
</protein>
<evidence type="ECO:0000256" key="6">
    <source>
        <dbReference type="ARBA" id="ARBA00023136"/>
    </source>
</evidence>
<evidence type="ECO:0000256" key="7">
    <source>
        <dbReference type="RuleBase" id="RU363032"/>
    </source>
</evidence>
<feature type="transmembrane region" description="Helical" evidence="7">
    <location>
        <begin position="144"/>
        <end position="167"/>
    </location>
</feature>
<evidence type="ECO:0000256" key="5">
    <source>
        <dbReference type="ARBA" id="ARBA00022989"/>
    </source>
</evidence>
<proteinExistence type="inferred from homology"/>
<dbReference type="PANTHER" id="PTHR32243:SF18">
    <property type="entry name" value="INNER MEMBRANE ABC TRANSPORTER PERMEASE PROTEIN YCJP"/>
    <property type="match status" value="1"/>
</dbReference>
<feature type="transmembrane region" description="Helical" evidence="7">
    <location>
        <begin position="76"/>
        <end position="102"/>
    </location>
</feature>
<feature type="domain" description="ABC transmembrane type-1" evidence="8">
    <location>
        <begin position="76"/>
        <end position="266"/>
    </location>
</feature>
<comment type="subcellular location">
    <subcellularLocation>
        <location evidence="1 7">Cell membrane</location>
        <topology evidence="1 7">Multi-pass membrane protein</topology>
    </subcellularLocation>
</comment>
<dbReference type="GO" id="GO:0055085">
    <property type="term" value="P:transmembrane transport"/>
    <property type="evidence" value="ECO:0007669"/>
    <property type="project" value="InterPro"/>
</dbReference>
<dbReference type="PROSITE" id="PS50928">
    <property type="entry name" value="ABC_TM1"/>
    <property type="match status" value="1"/>
</dbReference>
<gene>
    <name evidence="9" type="ORF">GCM10010916_17990</name>
</gene>
<dbReference type="InterPro" id="IPR050901">
    <property type="entry name" value="BP-dep_ABC_trans_perm"/>
</dbReference>
<dbReference type="Proteomes" id="UP000644756">
    <property type="component" value="Unassembled WGS sequence"/>
</dbReference>
<keyword evidence="5 7" id="KW-1133">Transmembrane helix</keyword>
<dbReference type="CDD" id="cd06261">
    <property type="entry name" value="TM_PBP2"/>
    <property type="match status" value="1"/>
</dbReference>
<feature type="transmembrane region" description="Helical" evidence="7">
    <location>
        <begin position="188"/>
        <end position="210"/>
    </location>
</feature>
<dbReference type="RefSeq" id="WP_188530728.1">
    <property type="nucleotide sequence ID" value="NZ_BMGR01000005.1"/>
</dbReference>
<dbReference type="AlphaFoldDB" id="A0A917FT93"/>
<keyword evidence="2 7" id="KW-0813">Transport</keyword>
<comment type="caution">
    <text evidence="9">The sequence shown here is derived from an EMBL/GenBank/DDBJ whole genome shotgun (WGS) entry which is preliminary data.</text>
</comment>
<organism evidence="9 10">
    <name type="scientific">Paenibacillus abyssi</name>
    <dbReference type="NCBI Taxonomy" id="1340531"/>
    <lineage>
        <taxon>Bacteria</taxon>
        <taxon>Bacillati</taxon>
        <taxon>Bacillota</taxon>
        <taxon>Bacilli</taxon>
        <taxon>Bacillales</taxon>
        <taxon>Paenibacillaceae</taxon>
        <taxon>Paenibacillus</taxon>
    </lineage>
</organism>
<dbReference type="EMBL" id="BMGR01000005">
    <property type="protein sequence ID" value="GGG01254.1"/>
    <property type="molecule type" value="Genomic_DNA"/>
</dbReference>
<comment type="similarity">
    <text evidence="7">Belongs to the binding-protein-dependent transport system permease family.</text>
</comment>